<dbReference type="Proteomes" id="UP001182303">
    <property type="component" value="Unassembled WGS sequence"/>
</dbReference>
<evidence type="ECO:0000313" key="1">
    <source>
        <dbReference type="EMBL" id="MDS1004985.1"/>
    </source>
</evidence>
<reference evidence="1" key="1">
    <citation type="submission" date="2023-04" db="EMBL/GenBank/DDBJ databases">
        <title>Assessment of the microbiological origin of a defect in Grana Padano cheese.</title>
        <authorList>
            <person name="Zago M."/>
            <person name="Rossetti L."/>
            <person name="Bonvini B."/>
            <person name="Carminati D."/>
            <person name="Giraffa G."/>
        </authorList>
    </citation>
    <scope>NUCLEOTIDE SEQUENCE</scope>
    <source>
        <strain evidence="1">4990</strain>
    </source>
</reference>
<comment type="caution">
    <text evidence="1">The sequence shown here is derived from an EMBL/GenBank/DDBJ whole genome shotgun (WGS) entry which is preliminary data.</text>
</comment>
<organism evidence="1 2">
    <name type="scientific">Clostridium sporogenes</name>
    <dbReference type="NCBI Taxonomy" id="1509"/>
    <lineage>
        <taxon>Bacteria</taxon>
        <taxon>Bacillati</taxon>
        <taxon>Bacillota</taxon>
        <taxon>Clostridia</taxon>
        <taxon>Eubacteriales</taxon>
        <taxon>Clostridiaceae</taxon>
        <taxon>Clostridium</taxon>
    </lineage>
</organism>
<sequence>MDELEKRNKAIAAQFDKKNVHIDKLKYLIDGVKCILCYFIANPSVEEKNCIHEILTYINNTYKE</sequence>
<dbReference type="AlphaFoldDB" id="A0AAE4FPR4"/>
<gene>
    <name evidence="1" type="ORF">P9J83_15985</name>
</gene>
<name>A0AAE4FPR4_CLOSG</name>
<protein>
    <submittedName>
        <fullName evidence="1">Uncharacterized protein</fullName>
    </submittedName>
</protein>
<evidence type="ECO:0000313" key="2">
    <source>
        <dbReference type="Proteomes" id="UP001182303"/>
    </source>
</evidence>
<proteinExistence type="predicted"/>
<dbReference type="RefSeq" id="WP_310944374.1">
    <property type="nucleotide sequence ID" value="NZ_JARUIS010000031.1"/>
</dbReference>
<accession>A0AAE4FPR4</accession>
<dbReference type="EMBL" id="JARUIS010000031">
    <property type="protein sequence ID" value="MDS1004985.1"/>
    <property type="molecule type" value="Genomic_DNA"/>
</dbReference>